<dbReference type="PANTHER" id="PTHR47786:SF2">
    <property type="entry name" value="GLYCOSYL HYDROLASE FAMILY 13 CATALYTIC DOMAIN-CONTAINING PROTEIN"/>
    <property type="match status" value="1"/>
</dbReference>
<dbReference type="EMBL" id="BNAG01000005">
    <property type="protein sequence ID" value="GHE74620.1"/>
    <property type="molecule type" value="Genomic_DNA"/>
</dbReference>
<dbReference type="PROSITE" id="PS51257">
    <property type="entry name" value="PROKAR_LIPOPROTEIN"/>
    <property type="match status" value="1"/>
</dbReference>
<evidence type="ECO:0000313" key="3">
    <source>
        <dbReference type="Proteomes" id="UP000658258"/>
    </source>
</evidence>
<protein>
    <submittedName>
        <fullName evidence="2">Alpha-amlyase</fullName>
    </submittedName>
</protein>
<evidence type="ECO:0000313" key="2">
    <source>
        <dbReference type="EMBL" id="GHE74620.1"/>
    </source>
</evidence>
<dbReference type="SUPFAM" id="SSF51011">
    <property type="entry name" value="Glycosyl hydrolase domain"/>
    <property type="match status" value="1"/>
</dbReference>
<dbReference type="PANTHER" id="PTHR47786">
    <property type="entry name" value="ALPHA-1,4-GLUCAN:MALTOSE-1-PHOSPHATE MALTOSYLTRANSFERASE"/>
    <property type="match status" value="1"/>
</dbReference>
<evidence type="ECO:0000259" key="1">
    <source>
        <dbReference type="SMART" id="SM00642"/>
    </source>
</evidence>
<dbReference type="CDD" id="cd11313">
    <property type="entry name" value="AmyAc_arch_bac_AmyA"/>
    <property type="match status" value="1"/>
</dbReference>
<dbReference type="Proteomes" id="UP000658258">
    <property type="component" value="Unassembled WGS sequence"/>
</dbReference>
<feature type="domain" description="Glycosyl hydrolase family 13 catalytic" evidence="1">
    <location>
        <begin position="37"/>
        <end position="363"/>
    </location>
</feature>
<sequence>MRLKAFFASLSLILLACGGNEKTNRPEDHAARVKHPEWSKTAVIYEANIRQHTPEGTFNAFAKEIPRLKAMGIDIVWLMPIHPIGAKNRKGSLGSYYSIKDYTAINPEFGSEEEFRHLVNTIHAHDMKVIIDWVANHTAWDHSWTETHPEYYNRTESGEFQPPVADWEDVIDLNYNNEELRKEMLNAMKYWVSEFDIDGYRCDVAGMVPIDFWNTVRAELDAIKPVFMLAEGEEPELHEEAFDMTYSWELMHLMRRVASGEESPEAIKAMYKKDFERYPKGYYKMNIITNHDENSWNGTAEEFFGEGQEAWFVFAATTYGMPLVYSGQEANNTKRLEFFEKDSIDWSGGYVFSNLYKTLFQLKEDNPALWNGEFGGSLEWIETSANESVLAYKRKKGEHEVVVFINIQGQPITLTFEEELGAMRNVMDNIETVVSGELSLPPNGFKVFAK</sequence>
<dbReference type="SMART" id="SM00642">
    <property type="entry name" value="Aamy"/>
    <property type="match status" value="1"/>
</dbReference>
<keyword evidence="3" id="KW-1185">Reference proteome</keyword>
<dbReference type="InterPro" id="IPR013780">
    <property type="entry name" value="Glyco_hydro_b"/>
</dbReference>
<dbReference type="Gene3D" id="2.60.40.1180">
    <property type="entry name" value="Golgi alpha-mannosidase II"/>
    <property type="match status" value="1"/>
</dbReference>
<dbReference type="Gene3D" id="3.20.20.80">
    <property type="entry name" value="Glycosidases"/>
    <property type="match status" value="1"/>
</dbReference>
<name>A0ABQ3I9X9_9BACT</name>
<dbReference type="InterPro" id="IPR017853">
    <property type="entry name" value="GH"/>
</dbReference>
<dbReference type="Pfam" id="PF00128">
    <property type="entry name" value="Alpha-amylase"/>
    <property type="match status" value="2"/>
</dbReference>
<proteinExistence type="predicted"/>
<comment type="caution">
    <text evidence="2">The sequence shown here is derived from an EMBL/GenBank/DDBJ whole genome shotgun (WGS) entry which is preliminary data.</text>
</comment>
<dbReference type="RefSeq" id="WP_189631520.1">
    <property type="nucleotide sequence ID" value="NZ_BNAG01000005.1"/>
</dbReference>
<dbReference type="InterPro" id="IPR006047">
    <property type="entry name" value="GH13_cat_dom"/>
</dbReference>
<reference evidence="3" key="1">
    <citation type="journal article" date="2019" name="Int. J. Syst. Evol. Microbiol.">
        <title>The Global Catalogue of Microorganisms (GCM) 10K type strain sequencing project: providing services to taxonomists for standard genome sequencing and annotation.</title>
        <authorList>
            <consortium name="The Broad Institute Genomics Platform"/>
            <consortium name="The Broad Institute Genome Sequencing Center for Infectious Disease"/>
            <person name="Wu L."/>
            <person name="Ma J."/>
        </authorList>
    </citation>
    <scope>NUCLEOTIDE SEQUENCE [LARGE SCALE GENOMIC DNA]</scope>
    <source>
        <strain evidence="3">CGMCC 1.15111</strain>
    </source>
</reference>
<accession>A0ABQ3I9X9</accession>
<organism evidence="2 3">
    <name type="scientific">Roseivirga thermotolerans</name>
    <dbReference type="NCBI Taxonomy" id="1758176"/>
    <lineage>
        <taxon>Bacteria</taxon>
        <taxon>Pseudomonadati</taxon>
        <taxon>Bacteroidota</taxon>
        <taxon>Cytophagia</taxon>
        <taxon>Cytophagales</taxon>
        <taxon>Roseivirgaceae</taxon>
        <taxon>Roseivirga</taxon>
    </lineage>
</organism>
<dbReference type="SUPFAM" id="SSF51445">
    <property type="entry name" value="(Trans)glycosidases"/>
    <property type="match status" value="1"/>
</dbReference>
<gene>
    <name evidence="2" type="ORF">GCM10011340_34160</name>
</gene>